<evidence type="ECO:0000313" key="8">
    <source>
        <dbReference type="EMBL" id="GID70128.1"/>
    </source>
</evidence>
<dbReference type="AlphaFoldDB" id="A0A919IRI5"/>
<evidence type="ECO:0000256" key="5">
    <source>
        <dbReference type="ARBA" id="ARBA00023163"/>
    </source>
</evidence>
<dbReference type="Pfam" id="PF04542">
    <property type="entry name" value="Sigma70_r2"/>
    <property type="match status" value="1"/>
</dbReference>
<dbReference type="EMBL" id="BOMH01000071">
    <property type="protein sequence ID" value="GID70128.1"/>
    <property type="molecule type" value="Genomic_DNA"/>
</dbReference>
<dbReference type="InterPro" id="IPR014284">
    <property type="entry name" value="RNA_pol_sigma-70_dom"/>
</dbReference>
<evidence type="ECO:0000256" key="2">
    <source>
        <dbReference type="ARBA" id="ARBA00023015"/>
    </source>
</evidence>
<evidence type="ECO:0000259" key="6">
    <source>
        <dbReference type="Pfam" id="PF04542"/>
    </source>
</evidence>
<dbReference type="Gene3D" id="1.10.10.10">
    <property type="entry name" value="Winged helix-like DNA-binding domain superfamily/Winged helix DNA-binding domain"/>
    <property type="match status" value="1"/>
</dbReference>
<keyword evidence="4" id="KW-0238">DNA-binding</keyword>
<protein>
    <submittedName>
        <fullName evidence="8">RNA polymerase sigma24 factor</fullName>
    </submittedName>
</protein>
<dbReference type="Gene3D" id="1.10.1740.10">
    <property type="match status" value="1"/>
</dbReference>
<comment type="similarity">
    <text evidence="1">Belongs to the sigma-70 factor family. ECF subfamily.</text>
</comment>
<dbReference type="InterPro" id="IPR036388">
    <property type="entry name" value="WH-like_DNA-bd_sf"/>
</dbReference>
<dbReference type="InterPro" id="IPR014325">
    <property type="entry name" value="RNA_pol_sigma-E_actinobac"/>
</dbReference>
<dbReference type="PANTHER" id="PTHR43133:SF50">
    <property type="entry name" value="ECF RNA POLYMERASE SIGMA FACTOR SIGM"/>
    <property type="match status" value="1"/>
</dbReference>
<proteinExistence type="inferred from homology"/>
<evidence type="ECO:0000259" key="7">
    <source>
        <dbReference type="Pfam" id="PF08281"/>
    </source>
</evidence>
<name>A0A919IRI5_9ACTN</name>
<accession>A0A919IRI5</accession>
<dbReference type="InterPro" id="IPR039425">
    <property type="entry name" value="RNA_pol_sigma-70-like"/>
</dbReference>
<dbReference type="GO" id="GO:0016987">
    <property type="term" value="F:sigma factor activity"/>
    <property type="evidence" value="ECO:0007669"/>
    <property type="project" value="UniProtKB-KW"/>
</dbReference>
<dbReference type="PANTHER" id="PTHR43133">
    <property type="entry name" value="RNA POLYMERASE ECF-TYPE SIGMA FACTO"/>
    <property type="match status" value="1"/>
</dbReference>
<reference evidence="8" key="1">
    <citation type="submission" date="2021-01" db="EMBL/GenBank/DDBJ databases">
        <title>Whole genome shotgun sequence of Actinoplanes cyaneus NBRC 14990.</title>
        <authorList>
            <person name="Komaki H."/>
            <person name="Tamura T."/>
        </authorList>
    </citation>
    <scope>NUCLEOTIDE SEQUENCE</scope>
    <source>
        <strain evidence="8">NBRC 14990</strain>
    </source>
</reference>
<keyword evidence="5" id="KW-0804">Transcription</keyword>
<feature type="domain" description="RNA polymerase sigma factor 70 region 4 type 2" evidence="7">
    <location>
        <begin position="105"/>
        <end position="155"/>
    </location>
</feature>
<dbReference type="SUPFAM" id="SSF88659">
    <property type="entry name" value="Sigma3 and sigma4 domains of RNA polymerase sigma factors"/>
    <property type="match status" value="1"/>
</dbReference>
<evidence type="ECO:0000256" key="1">
    <source>
        <dbReference type="ARBA" id="ARBA00010641"/>
    </source>
</evidence>
<keyword evidence="3" id="KW-0731">Sigma factor</keyword>
<dbReference type="NCBIfam" id="TIGR02983">
    <property type="entry name" value="SigE-fam_strep"/>
    <property type="match status" value="1"/>
</dbReference>
<organism evidence="8 9">
    <name type="scientific">Actinoplanes cyaneus</name>
    <dbReference type="NCBI Taxonomy" id="52696"/>
    <lineage>
        <taxon>Bacteria</taxon>
        <taxon>Bacillati</taxon>
        <taxon>Actinomycetota</taxon>
        <taxon>Actinomycetes</taxon>
        <taxon>Micromonosporales</taxon>
        <taxon>Micromonosporaceae</taxon>
        <taxon>Actinoplanes</taxon>
    </lineage>
</organism>
<dbReference type="GO" id="GO:0003677">
    <property type="term" value="F:DNA binding"/>
    <property type="evidence" value="ECO:0007669"/>
    <property type="project" value="UniProtKB-KW"/>
</dbReference>
<dbReference type="InterPro" id="IPR013325">
    <property type="entry name" value="RNA_pol_sigma_r2"/>
</dbReference>
<dbReference type="Proteomes" id="UP000619479">
    <property type="component" value="Unassembled WGS sequence"/>
</dbReference>
<dbReference type="GO" id="GO:0006352">
    <property type="term" value="P:DNA-templated transcription initiation"/>
    <property type="evidence" value="ECO:0007669"/>
    <property type="project" value="InterPro"/>
</dbReference>
<comment type="caution">
    <text evidence="8">The sequence shown here is derived from an EMBL/GenBank/DDBJ whole genome shotgun (WGS) entry which is preliminary data.</text>
</comment>
<dbReference type="Pfam" id="PF08281">
    <property type="entry name" value="Sigma70_r4_2"/>
    <property type="match status" value="1"/>
</dbReference>
<evidence type="ECO:0000256" key="3">
    <source>
        <dbReference type="ARBA" id="ARBA00023082"/>
    </source>
</evidence>
<evidence type="ECO:0000313" key="9">
    <source>
        <dbReference type="Proteomes" id="UP000619479"/>
    </source>
</evidence>
<dbReference type="RefSeq" id="WP_203753503.1">
    <property type="nucleotide sequence ID" value="NZ_BAAAUC010000032.1"/>
</dbReference>
<dbReference type="CDD" id="cd06171">
    <property type="entry name" value="Sigma70_r4"/>
    <property type="match status" value="1"/>
</dbReference>
<gene>
    <name evidence="8" type="ORF">Acy02nite_80090</name>
</gene>
<feature type="domain" description="RNA polymerase sigma-70 region 2" evidence="6">
    <location>
        <begin position="18"/>
        <end position="78"/>
    </location>
</feature>
<dbReference type="InterPro" id="IPR007627">
    <property type="entry name" value="RNA_pol_sigma70_r2"/>
</dbReference>
<dbReference type="InterPro" id="IPR013249">
    <property type="entry name" value="RNA_pol_sigma70_r4_t2"/>
</dbReference>
<dbReference type="SUPFAM" id="SSF88946">
    <property type="entry name" value="Sigma2 domain of RNA polymerase sigma factors"/>
    <property type="match status" value="1"/>
</dbReference>
<dbReference type="InterPro" id="IPR013324">
    <property type="entry name" value="RNA_pol_sigma_r3/r4-like"/>
</dbReference>
<keyword evidence="2" id="KW-0805">Transcription regulation</keyword>
<dbReference type="NCBIfam" id="TIGR02937">
    <property type="entry name" value="sigma70-ECF"/>
    <property type="match status" value="1"/>
</dbReference>
<keyword evidence="9" id="KW-1185">Reference proteome</keyword>
<evidence type="ECO:0000256" key="4">
    <source>
        <dbReference type="ARBA" id="ARBA00023125"/>
    </source>
</evidence>
<sequence length="169" mass="19225">MTSSDAEFLEFAEAARLPLVRTARLLTGDWHLGQDLLQVTMMKVYLRWGRADRWDSPVTYARTVMVNTYCTWYRRRWRHEVPSERLPDNADAGDAAESVVTTDVLARALAGLPRRQRAAVVLRYYDDLPVEQVAAILGCPPGTVTSLTHRALIRLRRSPELLDDMAGER</sequence>